<dbReference type="KEGG" id="pshq:F3W81_20560"/>
<keyword evidence="5" id="KW-0326">Glycosidase</keyword>
<organism evidence="7 8">
    <name type="scientific">Pseudooceanicola spongiae</name>
    <dbReference type="NCBI Taxonomy" id="2613965"/>
    <lineage>
        <taxon>Bacteria</taxon>
        <taxon>Pseudomonadati</taxon>
        <taxon>Pseudomonadota</taxon>
        <taxon>Alphaproteobacteria</taxon>
        <taxon>Rhodobacterales</taxon>
        <taxon>Paracoccaceae</taxon>
        <taxon>Pseudooceanicola</taxon>
    </lineage>
</organism>
<evidence type="ECO:0000256" key="3">
    <source>
        <dbReference type="ARBA" id="ARBA00012663"/>
    </source>
</evidence>
<reference evidence="7 8" key="1">
    <citation type="submission" date="2019-10" db="EMBL/GenBank/DDBJ databases">
        <title>Pseudopuniceibacterium sp. HQ09 islated from Antarctica.</title>
        <authorList>
            <person name="Liao L."/>
            <person name="Su S."/>
            <person name="Chen B."/>
            <person name="Yu Y."/>
        </authorList>
    </citation>
    <scope>NUCLEOTIDE SEQUENCE [LARGE SCALE GENOMIC DNA]</scope>
    <source>
        <strain evidence="7 8">HQ09</strain>
    </source>
</reference>
<dbReference type="InterPro" id="IPR019800">
    <property type="entry name" value="Glyco_hydro_3_AS"/>
</dbReference>
<comment type="similarity">
    <text evidence="2">Belongs to the glycosyl hydrolase 3 family.</text>
</comment>
<proteinExistence type="inferred from homology"/>
<evidence type="ECO:0000256" key="4">
    <source>
        <dbReference type="ARBA" id="ARBA00022801"/>
    </source>
</evidence>
<gene>
    <name evidence="7" type="ORF">F3W81_20560</name>
</gene>
<evidence type="ECO:0000256" key="5">
    <source>
        <dbReference type="ARBA" id="ARBA00023295"/>
    </source>
</evidence>
<dbReference type="RefSeq" id="WP_193081459.1">
    <property type="nucleotide sequence ID" value="NZ_CP045201.1"/>
</dbReference>
<evidence type="ECO:0000259" key="6">
    <source>
        <dbReference type="Pfam" id="PF00933"/>
    </source>
</evidence>
<dbReference type="GO" id="GO:0004563">
    <property type="term" value="F:beta-N-acetylhexosaminidase activity"/>
    <property type="evidence" value="ECO:0007669"/>
    <property type="project" value="UniProtKB-EC"/>
</dbReference>
<dbReference type="PROSITE" id="PS00775">
    <property type="entry name" value="GLYCOSYL_HYDROL_F3"/>
    <property type="match status" value="1"/>
</dbReference>
<dbReference type="Gene3D" id="3.40.50.1700">
    <property type="entry name" value="Glycoside hydrolase family 3 C-terminal domain"/>
    <property type="match status" value="1"/>
</dbReference>
<dbReference type="InterPro" id="IPR001764">
    <property type="entry name" value="Glyco_hydro_3_N"/>
</dbReference>
<evidence type="ECO:0000313" key="8">
    <source>
        <dbReference type="Proteomes" id="UP000594118"/>
    </source>
</evidence>
<dbReference type="Pfam" id="PF00933">
    <property type="entry name" value="Glyco_hydro_3"/>
    <property type="match status" value="1"/>
</dbReference>
<dbReference type="PRINTS" id="PR00133">
    <property type="entry name" value="GLHYDRLASE3"/>
</dbReference>
<keyword evidence="8" id="KW-1185">Reference proteome</keyword>
<protein>
    <recommendedName>
        <fullName evidence="3">beta-N-acetylhexosaminidase</fullName>
        <ecNumber evidence="3">3.2.1.52</ecNumber>
    </recommendedName>
</protein>
<dbReference type="GO" id="GO:0009254">
    <property type="term" value="P:peptidoglycan turnover"/>
    <property type="evidence" value="ECO:0007669"/>
    <property type="project" value="TreeGrafter"/>
</dbReference>
<dbReference type="InterPro" id="IPR036881">
    <property type="entry name" value="Glyco_hydro_3_C_sf"/>
</dbReference>
<keyword evidence="4" id="KW-0378">Hydrolase</keyword>
<dbReference type="GO" id="GO:0005975">
    <property type="term" value="P:carbohydrate metabolic process"/>
    <property type="evidence" value="ECO:0007669"/>
    <property type="project" value="InterPro"/>
</dbReference>
<dbReference type="InterPro" id="IPR036962">
    <property type="entry name" value="Glyco_hydro_3_N_sf"/>
</dbReference>
<sequence>MTHDPRFALDDTTLSAAPFNLTAEALDWVKTTFSTMTVSEKLCQIILPMCRDLSPEKVAQLAAKGPGGIHRFPSFDEHDLRASAEIAQAAAKIPFLMTADIEFSEKGSVKSGTAFPNQMAVAATGDPENARKMGALAAREAGYLGFCASWTPVGDLALNHRSNVVNTRAFSDDTDTTIAFCTAYIEGARAEGFASCLKHFPGDGLDDRDQHFVTTHNTMGMSDWRASFGRIYRAGVDAQVPVIMAGHITLPAYTAELGADARCPAGIPAALNADLLLGLLRKETGYNGVIVSDATGMVGFSSLGRRDRLVPMCIENGCDILLFPNDFDEDLGYLTDGLDSGLLSQQRVDEAVLRILALKASLGLHKTRGALPDSALRHERLGGELHAGWSRKVAQDCLTLIKDDIALLPLSPERHRRVLIAEKTGRRSPSGPLPDLKIAEMLEMKGFSVTRLIPGAPVPTEGFDVALYLSAEEGVSAKEDLGPQWERLHGSFPFSMERLWDYYPTVYVSLGTPFLLYHMPQCPTYLNAYSAVLPVQQALVDALTGDAPILGTSPCNVAQFGFPEIA</sequence>
<dbReference type="InterPro" id="IPR017853">
    <property type="entry name" value="GH"/>
</dbReference>
<dbReference type="PANTHER" id="PTHR30480">
    <property type="entry name" value="BETA-HEXOSAMINIDASE-RELATED"/>
    <property type="match status" value="1"/>
</dbReference>
<dbReference type="InterPro" id="IPR050226">
    <property type="entry name" value="NagZ_Beta-hexosaminidase"/>
</dbReference>
<name>A0A7L9WTG6_9RHOB</name>
<dbReference type="SUPFAM" id="SSF51445">
    <property type="entry name" value="(Trans)glycosidases"/>
    <property type="match status" value="1"/>
</dbReference>
<comment type="catalytic activity">
    <reaction evidence="1">
        <text>Hydrolysis of terminal non-reducing N-acetyl-D-hexosamine residues in N-acetyl-beta-D-hexosaminides.</text>
        <dbReference type="EC" id="3.2.1.52"/>
    </reaction>
</comment>
<dbReference type="Gene3D" id="3.20.20.300">
    <property type="entry name" value="Glycoside hydrolase, family 3, N-terminal domain"/>
    <property type="match status" value="1"/>
</dbReference>
<feature type="domain" description="Glycoside hydrolase family 3 N-terminal" evidence="6">
    <location>
        <begin position="37"/>
        <end position="357"/>
    </location>
</feature>
<accession>A0A7L9WTG6</accession>
<evidence type="ECO:0000256" key="1">
    <source>
        <dbReference type="ARBA" id="ARBA00001231"/>
    </source>
</evidence>
<dbReference type="EC" id="3.2.1.52" evidence="3"/>
<dbReference type="PANTHER" id="PTHR30480:SF13">
    <property type="entry name" value="BETA-HEXOSAMINIDASE"/>
    <property type="match status" value="1"/>
</dbReference>
<evidence type="ECO:0000256" key="2">
    <source>
        <dbReference type="ARBA" id="ARBA00005336"/>
    </source>
</evidence>
<dbReference type="Proteomes" id="UP000594118">
    <property type="component" value="Chromosome"/>
</dbReference>
<dbReference type="AlphaFoldDB" id="A0A7L9WTG6"/>
<evidence type="ECO:0000313" key="7">
    <source>
        <dbReference type="EMBL" id="QOL83017.1"/>
    </source>
</evidence>
<dbReference type="EMBL" id="CP045201">
    <property type="protein sequence ID" value="QOL83017.1"/>
    <property type="molecule type" value="Genomic_DNA"/>
</dbReference>